<evidence type="ECO:0000256" key="5">
    <source>
        <dbReference type="ARBA" id="ARBA00023136"/>
    </source>
</evidence>
<comment type="subcellular location">
    <subcellularLocation>
        <location evidence="1">Cell membrane</location>
        <topology evidence="1">Multi-pass membrane protein</topology>
    </subcellularLocation>
</comment>
<proteinExistence type="predicted"/>
<keyword evidence="3 6" id="KW-0812">Transmembrane</keyword>
<keyword evidence="4 6" id="KW-1133">Transmembrane helix</keyword>
<evidence type="ECO:0000256" key="6">
    <source>
        <dbReference type="SAM" id="Phobius"/>
    </source>
</evidence>
<accession>E6QL46</accession>
<feature type="transmembrane region" description="Helical" evidence="6">
    <location>
        <begin position="21"/>
        <end position="41"/>
    </location>
</feature>
<protein>
    <submittedName>
        <fullName evidence="7">Putative Caa(3)-type oxidase, subunit IV</fullName>
    </submittedName>
</protein>
<dbReference type="InterPro" id="IPR005171">
    <property type="entry name" value="Cyt_c_oxidase_su4_prok"/>
</dbReference>
<comment type="caution">
    <text evidence="7">The sequence shown here is derived from an EMBL/GenBank/DDBJ whole genome shotgun (WGS) entry which is preliminary data.</text>
</comment>
<dbReference type="GO" id="GO:0005886">
    <property type="term" value="C:plasma membrane"/>
    <property type="evidence" value="ECO:0007669"/>
    <property type="project" value="UniProtKB-SubCell"/>
</dbReference>
<evidence type="ECO:0000313" key="7">
    <source>
        <dbReference type="EMBL" id="CBI07966.1"/>
    </source>
</evidence>
<feature type="transmembrane region" description="Helical" evidence="6">
    <location>
        <begin position="47"/>
        <end position="67"/>
    </location>
</feature>
<dbReference type="AlphaFoldDB" id="E6QL46"/>
<feature type="transmembrane region" description="Helical" evidence="6">
    <location>
        <begin position="79"/>
        <end position="100"/>
    </location>
</feature>
<evidence type="ECO:0000256" key="4">
    <source>
        <dbReference type="ARBA" id="ARBA00022989"/>
    </source>
</evidence>
<dbReference type="NCBIfam" id="TIGR02229">
    <property type="entry name" value="caa3_sub_IV"/>
    <property type="match status" value="1"/>
</dbReference>
<dbReference type="EMBL" id="CABQ01000164">
    <property type="protein sequence ID" value="CBI07966.1"/>
    <property type="molecule type" value="Genomic_DNA"/>
</dbReference>
<evidence type="ECO:0000256" key="2">
    <source>
        <dbReference type="ARBA" id="ARBA00022475"/>
    </source>
</evidence>
<evidence type="ECO:0000256" key="1">
    <source>
        <dbReference type="ARBA" id="ARBA00004651"/>
    </source>
</evidence>
<evidence type="ECO:0000256" key="3">
    <source>
        <dbReference type="ARBA" id="ARBA00022692"/>
    </source>
</evidence>
<reference evidence="7" key="1">
    <citation type="submission" date="2009-10" db="EMBL/GenBank/DDBJ databases">
        <title>Diversity of trophic interactions inside an arsenic-rich microbial ecosystem.</title>
        <authorList>
            <person name="Bertin P.N."/>
            <person name="Heinrich-Salmeron A."/>
            <person name="Pelletier E."/>
            <person name="Goulhen-Chollet F."/>
            <person name="Arsene-Ploetze F."/>
            <person name="Gallien S."/>
            <person name="Calteau A."/>
            <person name="Vallenet D."/>
            <person name="Casiot C."/>
            <person name="Chane-Woon-Ming B."/>
            <person name="Giloteaux L."/>
            <person name="Barakat M."/>
            <person name="Bonnefoy V."/>
            <person name="Bruneel O."/>
            <person name="Chandler M."/>
            <person name="Cleiss J."/>
            <person name="Duran R."/>
            <person name="Elbaz-Poulichet F."/>
            <person name="Fonknechten N."/>
            <person name="Lauga B."/>
            <person name="Mornico D."/>
            <person name="Ortet P."/>
            <person name="Schaeffer C."/>
            <person name="Siguier P."/>
            <person name="Alexander Thil Smith A."/>
            <person name="Van Dorsselaer A."/>
            <person name="Weissenbach J."/>
            <person name="Medigue C."/>
            <person name="Le Paslier D."/>
        </authorList>
    </citation>
    <scope>NUCLEOTIDE SEQUENCE</scope>
</reference>
<dbReference type="Pfam" id="PF03626">
    <property type="entry name" value="COX4_pro"/>
    <property type="match status" value="1"/>
</dbReference>
<keyword evidence="2" id="KW-1003">Cell membrane</keyword>
<dbReference type="InterPro" id="IPR011743">
    <property type="entry name" value="Caa3_sub_IV"/>
</dbReference>
<sequence length="107" mass="11664">MSHPVSDHEEAHGPHIVSPKIYLLVFLALLVGTTLTVAASYLELGPWNPVIALGIAVIKATLVVLFFMHIKYSSKLMKLTIGAGIFTFLTLVGMSMSDYISRAWGSF</sequence>
<organism evidence="7">
    <name type="scientific">mine drainage metagenome</name>
    <dbReference type="NCBI Taxonomy" id="410659"/>
    <lineage>
        <taxon>unclassified sequences</taxon>
        <taxon>metagenomes</taxon>
        <taxon>ecological metagenomes</taxon>
    </lineage>
</organism>
<gene>
    <name evidence="7" type="ORF">CARN6_1379</name>
</gene>
<keyword evidence="5 6" id="KW-0472">Membrane</keyword>
<name>E6QL46_9ZZZZ</name>